<evidence type="ECO:0000256" key="3">
    <source>
        <dbReference type="ARBA" id="ARBA00022617"/>
    </source>
</evidence>
<keyword evidence="6" id="KW-0249">Electron transport</keyword>
<evidence type="ECO:0000256" key="5">
    <source>
        <dbReference type="ARBA" id="ARBA00022764"/>
    </source>
</evidence>
<dbReference type="PANTHER" id="PTHR33751:SF9">
    <property type="entry name" value="CYTOCHROME C4"/>
    <property type="match status" value="1"/>
</dbReference>
<dbReference type="InterPro" id="IPR050597">
    <property type="entry name" value="Cytochrome_c_Oxidase_Subunit"/>
</dbReference>
<feature type="binding site" description="covalent" evidence="8">
    <location>
        <position position="33"/>
    </location>
    <ligand>
        <name>heme c</name>
        <dbReference type="ChEBI" id="CHEBI:61717"/>
        <label>1</label>
    </ligand>
</feature>
<comment type="PTM">
    <text evidence="8">Binds 2 heme c groups covalently per subunit.</text>
</comment>
<dbReference type="InterPro" id="IPR009056">
    <property type="entry name" value="Cyt_c-like_dom"/>
</dbReference>
<dbReference type="AlphaFoldDB" id="A0A557PAG5"/>
<dbReference type="EMBL" id="VMKJ01000009">
    <property type="protein sequence ID" value="TVO37655.1"/>
    <property type="molecule type" value="Genomic_DNA"/>
</dbReference>
<feature type="signal peptide" evidence="10">
    <location>
        <begin position="1"/>
        <end position="19"/>
    </location>
</feature>
<organism evidence="12 13">
    <name type="scientific">Vibrio algivorus</name>
    <dbReference type="NCBI Taxonomy" id="1667024"/>
    <lineage>
        <taxon>Bacteria</taxon>
        <taxon>Pseudomonadati</taxon>
        <taxon>Pseudomonadota</taxon>
        <taxon>Gammaproteobacteria</taxon>
        <taxon>Vibrionales</taxon>
        <taxon>Vibrionaceae</taxon>
        <taxon>Vibrio</taxon>
    </lineage>
</organism>
<dbReference type="InterPro" id="IPR036909">
    <property type="entry name" value="Cyt_c-like_dom_sf"/>
</dbReference>
<comment type="subcellular location">
    <subcellularLocation>
        <location evidence="1">Periplasm</location>
    </subcellularLocation>
</comment>
<evidence type="ECO:0000256" key="2">
    <source>
        <dbReference type="ARBA" id="ARBA00022448"/>
    </source>
</evidence>
<dbReference type="RefSeq" id="WP_144387843.1">
    <property type="nucleotide sequence ID" value="NZ_CANNCB010000003.1"/>
</dbReference>
<dbReference type="GO" id="GO:0005506">
    <property type="term" value="F:iron ion binding"/>
    <property type="evidence" value="ECO:0007669"/>
    <property type="project" value="InterPro"/>
</dbReference>
<feature type="binding site" description="axial binding residue" evidence="9">
    <location>
        <position position="182"/>
    </location>
    <ligand>
        <name>heme c</name>
        <dbReference type="ChEBI" id="CHEBI:61717"/>
        <label>2</label>
    </ligand>
    <ligandPart>
        <name>Fe</name>
        <dbReference type="ChEBI" id="CHEBI:18248"/>
    </ligandPart>
</feature>
<evidence type="ECO:0000256" key="9">
    <source>
        <dbReference type="PIRSR" id="PIRSR000005-2"/>
    </source>
</evidence>
<proteinExistence type="predicted"/>
<feature type="binding site" description="covalent" evidence="8">
    <location>
        <position position="136"/>
    </location>
    <ligand>
        <name>heme c</name>
        <dbReference type="ChEBI" id="CHEBI:61717"/>
        <label>2</label>
    </ligand>
</feature>
<dbReference type="PROSITE" id="PS51007">
    <property type="entry name" value="CYTC"/>
    <property type="match status" value="2"/>
</dbReference>
<evidence type="ECO:0000313" key="12">
    <source>
        <dbReference type="EMBL" id="TVO37655.1"/>
    </source>
</evidence>
<feature type="binding site" description="covalent" evidence="8">
    <location>
        <position position="139"/>
    </location>
    <ligand>
        <name>heme c</name>
        <dbReference type="ChEBI" id="CHEBI:61717"/>
        <label>2</label>
    </ligand>
</feature>
<sequence>MQKRLIMGALMLCPIIGVADTLPQHKEGVVEFCSTCHGVNGVSTLDHIPNLWGQSDQYLREQVENFRSKKRHTTFMDAFIYQITDEQIDTIVKHYSSVPDAMTFKLQWRGDKWPGDMQLGEKIAYSGKLEANVPSCVACHGPSGVGVKPGIPRLAGQNSAYLVNQMKSWKEGTRPAGAMAIMGPIAKSLSDEEIKAVSDYFASLGTPVAQKTAEVKK</sequence>
<accession>A0A557PAG5</accession>
<keyword evidence="10" id="KW-0732">Signal</keyword>
<keyword evidence="7 9" id="KW-0408">Iron</keyword>
<evidence type="ECO:0000313" key="13">
    <source>
        <dbReference type="Proteomes" id="UP000319828"/>
    </source>
</evidence>
<keyword evidence="2" id="KW-0813">Transport</keyword>
<evidence type="ECO:0000256" key="7">
    <source>
        <dbReference type="ARBA" id="ARBA00023004"/>
    </source>
</evidence>
<feature type="binding site" description="axial binding residue" evidence="9">
    <location>
        <position position="37"/>
    </location>
    <ligand>
        <name>heme c</name>
        <dbReference type="ChEBI" id="CHEBI:61717"/>
        <label>1</label>
    </ligand>
    <ligandPart>
        <name>Fe</name>
        <dbReference type="ChEBI" id="CHEBI:18248"/>
    </ligandPart>
</feature>
<dbReference type="GO" id="GO:0009055">
    <property type="term" value="F:electron transfer activity"/>
    <property type="evidence" value="ECO:0007669"/>
    <property type="project" value="InterPro"/>
</dbReference>
<evidence type="ECO:0000259" key="11">
    <source>
        <dbReference type="PROSITE" id="PS51007"/>
    </source>
</evidence>
<comment type="caution">
    <text evidence="12">The sequence shown here is derived from an EMBL/GenBank/DDBJ whole genome shotgun (WGS) entry which is preliminary data.</text>
</comment>
<dbReference type="Gene3D" id="1.10.760.10">
    <property type="entry name" value="Cytochrome c-like domain"/>
    <property type="match status" value="2"/>
</dbReference>
<dbReference type="PANTHER" id="PTHR33751">
    <property type="entry name" value="CBB3-TYPE CYTOCHROME C OXIDASE SUBUNIT FIXP"/>
    <property type="match status" value="1"/>
</dbReference>
<keyword evidence="4 9" id="KW-0479">Metal-binding</keyword>
<dbReference type="Proteomes" id="UP000319828">
    <property type="component" value="Unassembled WGS sequence"/>
</dbReference>
<dbReference type="GO" id="GO:0020037">
    <property type="term" value="F:heme binding"/>
    <property type="evidence" value="ECO:0007669"/>
    <property type="project" value="InterPro"/>
</dbReference>
<evidence type="ECO:0000256" key="4">
    <source>
        <dbReference type="ARBA" id="ARBA00022723"/>
    </source>
</evidence>
<protein>
    <submittedName>
        <fullName evidence="12">C-type cytochrome</fullName>
    </submittedName>
</protein>
<feature type="binding site" description="axial binding residue" evidence="9">
    <location>
        <position position="76"/>
    </location>
    <ligand>
        <name>heme c</name>
        <dbReference type="ChEBI" id="CHEBI:61717"/>
        <label>1</label>
    </ligand>
    <ligandPart>
        <name>Fe</name>
        <dbReference type="ChEBI" id="CHEBI:18248"/>
    </ligandPart>
</feature>
<evidence type="ECO:0000256" key="10">
    <source>
        <dbReference type="SAM" id="SignalP"/>
    </source>
</evidence>
<name>A0A557PAG5_9VIBR</name>
<reference evidence="12 13" key="1">
    <citation type="submission" date="2019-07" db="EMBL/GenBank/DDBJ databases">
        <title>The draft genome sequence of Vibrio algivorus M1486.</title>
        <authorList>
            <person name="Meng X."/>
        </authorList>
    </citation>
    <scope>NUCLEOTIDE SEQUENCE [LARGE SCALE GENOMIC DNA]</scope>
    <source>
        <strain evidence="12 13">M1486</strain>
    </source>
</reference>
<evidence type="ECO:0000256" key="8">
    <source>
        <dbReference type="PIRSR" id="PIRSR000005-1"/>
    </source>
</evidence>
<dbReference type="OrthoDB" id="9773456at2"/>
<feature type="binding site" description="covalent" evidence="8">
    <location>
        <position position="36"/>
    </location>
    <ligand>
        <name>heme c</name>
        <dbReference type="ChEBI" id="CHEBI:61717"/>
        <label>1</label>
    </ligand>
</feature>
<evidence type="ECO:0000256" key="6">
    <source>
        <dbReference type="ARBA" id="ARBA00022982"/>
    </source>
</evidence>
<gene>
    <name evidence="12" type="ORF">FOF44_06795</name>
</gene>
<dbReference type="SUPFAM" id="SSF46626">
    <property type="entry name" value="Cytochrome c"/>
    <property type="match status" value="2"/>
</dbReference>
<evidence type="ECO:0000256" key="1">
    <source>
        <dbReference type="ARBA" id="ARBA00004418"/>
    </source>
</evidence>
<dbReference type="InterPro" id="IPR024167">
    <property type="entry name" value="Cytochrome_c4-like"/>
</dbReference>
<feature type="binding site" description="axial binding residue" evidence="9">
    <location>
        <position position="140"/>
    </location>
    <ligand>
        <name>heme c</name>
        <dbReference type="ChEBI" id="CHEBI:61717"/>
        <label>2</label>
    </ligand>
    <ligandPart>
        <name>Fe</name>
        <dbReference type="ChEBI" id="CHEBI:18248"/>
    </ligandPart>
</feature>
<dbReference type="Pfam" id="PF00034">
    <property type="entry name" value="Cytochrom_C"/>
    <property type="match status" value="2"/>
</dbReference>
<feature type="domain" description="Cytochrome c" evidence="11">
    <location>
        <begin position="3"/>
        <end position="99"/>
    </location>
</feature>
<keyword evidence="5" id="KW-0574">Periplasm</keyword>
<feature type="chain" id="PRO_5022195531" evidence="10">
    <location>
        <begin position="20"/>
        <end position="217"/>
    </location>
</feature>
<keyword evidence="3 8" id="KW-0349">Heme</keyword>
<dbReference type="PIRSF" id="PIRSF000005">
    <property type="entry name" value="Cytochrome_c4"/>
    <property type="match status" value="1"/>
</dbReference>
<feature type="domain" description="Cytochrome c" evidence="11">
    <location>
        <begin position="115"/>
        <end position="205"/>
    </location>
</feature>
<dbReference type="GO" id="GO:0042597">
    <property type="term" value="C:periplasmic space"/>
    <property type="evidence" value="ECO:0007669"/>
    <property type="project" value="UniProtKB-SubCell"/>
</dbReference>